<dbReference type="AlphaFoldDB" id="A0A5B7J9R0"/>
<comment type="caution">
    <text evidence="1">The sequence shown here is derived from an EMBL/GenBank/DDBJ whole genome shotgun (WGS) entry which is preliminary data.</text>
</comment>
<sequence length="55" mass="6174">MQGLASNTFSILKSFSDKLRNSLPASVFSSSYDVTSFKREVSKYLSQTFGELLIF</sequence>
<accession>A0A5B7J9R0</accession>
<keyword evidence="2" id="KW-1185">Reference proteome</keyword>
<reference evidence="1 2" key="1">
    <citation type="submission" date="2019-05" db="EMBL/GenBank/DDBJ databases">
        <title>Another draft genome of Portunus trituberculatus and its Hox gene families provides insights of decapod evolution.</title>
        <authorList>
            <person name="Jeong J.-H."/>
            <person name="Song I."/>
            <person name="Kim S."/>
            <person name="Choi T."/>
            <person name="Kim D."/>
            <person name="Ryu S."/>
            <person name="Kim W."/>
        </authorList>
    </citation>
    <scope>NUCLEOTIDE SEQUENCE [LARGE SCALE GENOMIC DNA]</scope>
    <source>
        <tissue evidence="1">Muscle</tissue>
    </source>
</reference>
<organism evidence="1 2">
    <name type="scientific">Portunus trituberculatus</name>
    <name type="common">Swimming crab</name>
    <name type="synonym">Neptunus trituberculatus</name>
    <dbReference type="NCBI Taxonomy" id="210409"/>
    <lineage>
        <taxon>Eukaryota</taxon>
        <taxon>Metazoa</taxon>
        <taxon>Ecdysozoa</taxon>
        <taxon>Arthropoda</taxon>
        <taxon>Crustacea</taxon>
        <taxon>Multicrustacea</taxon>
        <taxon>Malacostraca</taxon>
        <taxon>Eumalacostraca</taxon>
        <taxon>Eucarida</taxon>
        <taxon>Decapoda</taxon>
        <taxon>Pleocyemata</taxon>
        <taxon>Brachyura</taxon>
        <taxon>Eubrachyura</taxon>
        <taxon>Portunoidea</taxon>
        <taxon>Portunidae</taxon>
        <taxon>Portuninae</taxon>
        <taxon>Portunus</taxon>
    </lineage>
</organism>
<evidence type="ECO:0000313" key="2">
    <source>
        <dbReference type="Proteomes" id="UP000324222"/>
    </source>
</evidence>
<dbReference type="EMBL" id="VSRR010099257">
    <property type="protein sequence ID" value="MPC94601.1"/>
    <property type="molecule type" value="Genomic_DNA"/>
</dbReference>
<name>A0A5B7J9R0_PORTR</name>
<protein>
    <submittedName>
        <fullName evidence="1">Uncharacterized protein</fullName>
    </submittedName>
</protein>
<evidence type="ECO:0000313" key="1">
    <source>
        <dbReference type="EMBL" id="MPC94601.1"/>
    </source>
</evidence>
<proteinExistence type="predicted"/>
<gene>
    <name evidence="1" type="ORF">E2C01_089778</name>
</gene>
<dbReference type="Proteomes" id="UP000324222">
    <property type="component" value="Unassembled WGS sequence"/>
</dbReference>